<evidence type="ECO:0000259" key="2">
    <source>
        <dbReference type="Pfam" id="PF13511"/>
    </source>
</evidence>
<accession>A0ABX8DCW9</accession>
<proteinExistence type="predicted"/>
<feature type="region of interest" description="Disordered" evidence="1">
    <location>
        <begin position="111"/>
        <end position="132"/>
    </location>
</feature>
<evidence type="ECO:0000313" key="4">
    <source>
        <dbReference type="Proteomes" id="UP000676428"/>
    </source>
</evidence>
<dbReference type="Proteomes" id="UP000676428">
    <property type="component" value="Chromosome"/>
</dbReference>
<dbReference type="Pfam" id="PF13511">
    <property type="entry name" value="DUF4124"/>
    <property type="match status" value="1"/>
</dbReference>
<reference evidence="3 4" key="1">
    <citation type="journal article" date="2012" name="Int. J. Syst. Evol. Microbiol.">
        <title>Shewanella dokdonensis sp. nov., isolated from seawater.</title>
        <authorList>
            <person name="Sung H.R."/>
            <person name="Yoon J.H."/>
            <person name="Ghim S.Y."/>
        </authorList>
    </citation>
    <scope>NUCLEOTIDE SEQUENCE [LARGE SCALE GENOMIC DNA]</scope>
    <source>
        <strain evidence="3 4">DSM 23626</strain>
    </source>
</reference>
<keyword evidence="4" id="KW-1185">Reference proteome</keyword>
<dbReference type="EMBL" id="CP074572">
    <property type="protein sequence ID" value="QVK22501.1"/>
    <property type="molecule type" value="Genomic_DNA"/>
</dbReference>
<dbReference type="RefSeq" id="WP_213681155.1">
    <property type="nucleotide sequence ID" value="NZ_CP074572.1"/>
</dbReference>
<feature type="domain" description="DUF4124" evidence="2">
    <location>
        <begin position="16"/>
        <end position="56"/>
    </location>
</feature>
<sequence length="147" mass="16479">MIRIGLISAILVILYSPLGFATDIYTWVDDNGVTHYSQQPPAGEQAKTLNSQAIEPGKIGTVAPVQREEKPELSNAEQDAAAIKARDQAQAQKLCDSAKFNLDVLQTHTRLQRNDDKTGEPVRMTEEERQTAIKEQQERIRLFCTKK</sequence>
<organism evidence="3 4">
    <name type="scientific">Shewanella dokdonensis</name>
    <dbReference type="NCBI Taxonomy" id="712036"/>
    <lineage>
        <taxon>Bacteria</taxon>
        <taxon>Pseudomonadati</taxon>
        <taxon>Pseudomonadota</taxon>
        <taxon>Gammaproteobacteria</taxon>
        <taxon>Alteromonadales</taxon>
        <taxon>Shewanellaceae</taxon>
        <taxon>Shewanella</taxon>
    </lineage>
</organism>
<feature type="compositionally biased region" description="Basic and acidic residues" evidence="1">
    <location>
        <begin position="112"/>
        <end position="132"/>
    </location>
</feature>
<name>A0ABX8DCW9_9GAMM</name>
<dbReference type="InterPro" id="IPR025392">
    <property type="entry name" value="DUF4124"/>
</dbReference>
<evidence type="ECO:0000313" key="3">
    <source>
        <dbReference type="EMBL" id="QVK22501.1"/>
    </source>
</evidence>
<gene>
    <name evidence="3" type="ORF">KHX94_14300</name>
</gene>
<evidence type="ECO:0000256" key="1">
    <source>
        <dbReference type="SAM" id="MobiDB-lite"/>
    </source>
</evidence>
<protein>
    <submittedName>
        <fullName evidence="3">DUF4124 domain-containing protein</fullName>
    </submittedName>
</protein>